<feature type="transmembrane region" description="Helical" evidence="6">
    <location>
        <begin position="340"/>
        <end position="360"/>
    </location>
</feature>
<feature type="transmembrane region" description="Helical" evidence="6">
    <location>
        <begin position="132"/>
        <end position="150"/>
    </location>
</feature>
<gene>
    <name evidence="7" type="ORF">DDY73_10965</name>
</gene>
<evidence type="ECO:0000256" key="1">
    <source>
        <dbReference type="ARBA" id="ARBA00004651"/>
    </source>
</evidence>
<keyword evidence="3 6" id="KW-0812">Transmembrane</keyword>
<dbReference type="PANTHER" id="PTHR30250:SF26">
    <property type="entry name" value="PSMA PROTEIN"/>
    <property type="match status" value="1"/>
</dbReference>
<feature type="transmembrane region" description="Helical" evidence="6">
    <location>
        <begin position="21"/>
        <end position="38"/>
    </location>
</feature>
<protein>
    <submittedName>
        <fullName evidence="7">Sugar transporter</fullName>
    </submittedName>
</protein>
<keyword evidence="7" id="KW-0813">Transport</keyword>
<comment type="subcellular location">
    <subcellularLocation>
        <location evidence="1">Cell membrane</location>
        <topology evidence="1">Multi-pass membrane protein</topology>
    </subcellularLocation>
</comment>
<evidence type="ECO:0000256" key="3">
    <source>
        <dbReference type="ARBA" id="ARBA00022692"/>
    </source>
</evidence>
<name>A0A354M4S1_9BACT</name>
<evidence type="ECO:0000256" key="5">
    <source>
        <dbReference type="ARBA" id="ARBA00023136"/>
    </source>
</evidence>
<comment type="caution">
    <text evidence="7">The sequence shown here is derived from an EMBL/GenBank/DDBJ whole genome shotgun (WGS) entry which is preliminary data.</text>
</comment>
<feature type="transmembrane region" description="Helical" evidence="6">
    <location>
        <begin position="474"/>
        <end position="499"/>
    </location>
</feature>
<dbReference type="AlphaFoldDB" id="A0A354M4S1"/>
<organism evidence="7 8">
    <name type="scientific">Coprobacter fastidiosus</name>
    <dbReference type="NCBI Taxonomy" id="1099853"/>
    <lineage>
        <taxon>Bacteria</taxon>
        <taxon>Pseudomonadati</taxon>
        <taxon>Bacteroidota</taxon>
        <taxon>Bacteroidia</taxon>
        <taxon>Bacteroidales</taxon>
        <taxon>Barnesiellaceae</taxon>
        <taxon>Coprobacter</taxon>
    </lineage>
</organism>
<dbReference type="PANTHER" id="PTHR30250">
    <property type="entry name" value="PST FAMILY PREDICTED COLANIC ACID TRANSPORTER"/>
    <property type="match status" value="1"/>
</dbReference>
<keyword evidence="5 6" id="KW-0472">Membrane</keyword>
<reference evidence="7 8" key="1">
    <citation type="journal article" date="2018" name="Nat. Biotechnol.">
        <title>A standardized bacterial taxonomy based on genome phylogeny substantially revises the tree of life.</title>
        <authorList>
            <person name="Parks D.H."/>
            <person name="Chuvochina M."/>
            <person name="Waite D.W."/>
            <person name="Rinke C."/>
            <person name="Skarshewski A."/>
            <person name="Chaumeil P.A."/>
            <person name="Hugenholtz P."/>
        </authorList>
    </citation>
    <scope>NUCLEOTIDE SEQUENCE [LARGE SCALE GENOMIC DNA]</scope>
    <source>
        <strain evidence="7">UBA11482</strain>
    </source>
</reference>
<feature type="transmembrane region" description="Helical" evidence="6">
    <location>
        <begin position="162"/>
        <end position="182"/>
    </location>
</feature>
<sequence length="518" mass="59518">MTKGQQISRGFKSVKNAKVNFFYTLLTIFAAFFSRKIFIDSLGTEFVGLTTTLQSLLGFLNLAELGVGTAIAVTLYKPVAEDNKIEINDIMSVMAYLYAIIGIIVLCSGIILSFFLSSILGNSSIPHTLLYFAYYAFLISSLFTYFFNYTQTLLSANQCNYVVVKYFQLSNVIKLIVQMYFAHAYQSMYIWVFIEFIFGIIYCIILRVKINQTYSWLNCGAKRGKKIFPKYKHIGKLLKQIFIHRIAFFTQSQLSPLFVMAYVSLNAVTYYTNYITITSKVYLLVNSLLGSTEASVGNLIAEKQVDRVYIRRVYRELVSLYFFLAAFTAVMLYYLTEPFLALWLGEQFVLSRIILILLLLEMFVRVFTSATNMFLSGFGLFNDVWASFAESGLYILLALILGKSFALQGILMAIVVSKYLNFGLWKPYFLFKKGFKRPYAEYGVLFLKLLSAFVISVFLFSFVNKFLMFNLSNFGYLILYAMVIAIIYFILFFVCMYLIAPGFKDVVSRAFYMIKSKY</sequence>
<feature type="transmembrane region" description="Helical" evidence="6">
    <location>
        <begin position="313"/>
        <end position="334"/>
    </location>
</feature>
<evidence type="ECO:0000256" key="6">
    <source>
        <dbReference type="SAM" id="Phobius"/>
    </source>
</evidence>
<keyword evidence="2" id="KW-1003">Cell membrane</keyword>
<dbReference type="GO" id="GO:0005886">
    <property type="term" value="C:plasma membrane"/>
    <property type="evidence" value="ECO:0007669"/>
    <property type="project" value="UniProtKB-SubCell"/>
</dbReference>
<dbReference type="Proteomes" id="UP000262954">
    <property type="component" value="Unassembled WGS sequence"/>
</dbReference>
<evidence type="ECO:0000313" key="7">
    <source>
        <dbReference type="EMBL" id="HBJ09510.1"/>
    </source>
</evidence>
<accession>A0A354M4S1</accession>
<feature type="transmembrane region" description="Helical" evidence="6">
    <location>
        <begin position="188"/>
        <end position="208"/>
    </location>
</feature>
<evidence type="ECO:0000256" key="2">
    <source>
        <dbReference type="ARBA" id="ARBA00022475"/>
    </source>
</evidence>
<evidence type="ECO:0000256" key="4">
    <source>
        <dbReference type="ARBA" id="ARBA00022989"/>
    </source>
</evidence>
<dbReference type="InterPro" id="IPR050833">
    <property type="entry name" value="Poly_Biosynth_Transport"/>
</dbReference>
<feature type="transmembrane region" description="Helical" evidence="6">
    <location>
        <begin position="96"/>
        <end position="120"/>
    </location>
</feature>
<feature type="transmembrane region" description="Helical" evidence="6">
    <location>
        <begin position="58"/>
        <end position="76"/>
    </location>
</feature>
<evidence type="ECO:0000313" key="8">
    <source>
        <dbReference type="Proteomes" id="UP000262954"/>
    </source>
</evidence>
<proteinExistence type="predicted"/>
<dbReference type="EMBL" id="DNWC01000142">
    <property type="protein sequence ID" value="HBJ09510.1"/>
    <property type="molecule type" value="Genomic_DNA"/>
</dbReference>
<feature type="transmembrane region" description="Helical" evidence="6">
    <location>
        <begin position="394"/>
        <end position="421"/>
    </location>
</feature>
<feature type="transmembrane region" description="Helical" evidence="6">
    <location>
        <begin position="442"/>
        <end position="462"/>
    </location>
</feature>
<keyword evidence="7" id="KW-0762">Sugar transport</keyword>
<keyword evidence="4 6" id="KW-1133">Transmembrane helix</keyword>